<dbReference type="PANTHER" id="PTHR43362">
    <property type="entry name" value="MANNITOL DEHYDROGENASE DSF1-RELATED"/>
    <property type="match status" value="1"/>
</dbReference>
<accession>A0A6L9S393</accession>
<dbReference type="InterPro" id="IPR023027">
    <property type="entry name" value="Mannitol_DH_CS"/>
</dbReference>
<dbReference type="PROSITE" id="PS00974">
    <property type="entry name" value="MANNITOL_DHGENASE"/>
    <property type="match status" value="1"/>
</dbReference>
<dbReference type="GO" id="GO:0008926">
    <property type="term" value="F:mannitol-1-phosphate 5-dehydrogenase activity"/>
    <property type="evidence" value="ECO:0007669"/>
    <property type="project" value="UniProtKB-EC"/>
</dbReference>
<dbReference type="GO" id="GO:0019594">
    <property type="term" value="P:mannitol metabolic process"/>
    <property type="evidence" value="ECO:0007669"/>
    <property type="project" value="InterPro"/>
</dbReference>
<dbReference type="InterPro" id="IPR013131">
    <property type="entry name" value="Mannitol_DH_N"/>
</dbReference>
<dbReference type="Proteomes" id="UP000475214">
    <property type="component" value="Unassembled WGS sequence"/>
</dbReference>
<keyword evidence="4" id="KW-0560">Oxidoreductase</keyword>
<dbReference type="EC" id="1.1.1.17" evidence="2"/>
<evidence type="ECO:0000256" key="6">
    <source>
        <dbReference type="ARBA" id="ARBA00048615"/>
    </source>
</evidence>
<organism evidence="9 10">
    <name type="scientific">Phytoactinopolyspora halotolerans</name>
    <dbReference type="NCBI Taxonomy" id="1981512"/>
    <lineage>
        <taxon>Bacteria</taxon>
        <taxon>Bacillati</taxon>
        <taxon>Actinomycetota</taxon>
        <taxon>Actinomycetes</taxon>
        <taxon>Jiangellales</taxon>
        <taxon>Jiangellaceae</taxon>
        <taxon>Phytoactinopolyspora</taxon>
    </lineage>
</organism>
<dbReference type="InterPro" id="IPR000669">
    <property type="entry name" value="Mannitol_DH"/>
</dbReference>
<evidence type="ECO:0000256" key="1">
    <source>
        <dbReference type="ARBA" id="ARBA00006541"/>
    </source>
</evidence>
<comment type="similarity">
    <text evidence="1">Belongs to the mannitol dehydrogenase family.</text>
</comment>
<comment type="catalytic activity">
    <reaction evidence="6">
        <text>D-mannitol 1-phosphate + NAD(+) = beta-D-fructose 6-phosphate + NADH + H(+)</text>
        <dbReference type="Rhea" id="RHEA:19661"/>
        <dbReference type="ChEBI" id="CHEBI:15378"/>
        <dbReference type="ChEBI" id="CHEBI:57540"/>
        <dbReference type="ChEBI" id="CHEBI:57634"/>
        <dbReference type="ChEBI" id="CHEBI:57945"/>
        <dbReference type="ChEBI" id="CHEBI:61381"/>
        <dbReference type="EC" id="1.1.1.17"/>
    </reaction>
</comment>
<dbReference type="SUPFAM" id="SSF48179">
    <property type="entry name" value="6-phosphogluconate dehydrogenase C-terminal domain-like"/>
    <property type="match status" value="1"/>
</dbReference>
<keyword evidence="5" id="KW-0520">NAD</keyword>
<keyword evidence="10" id="KW-1185">Reference proteome</keyword>
<evidence type="ECO:0000313" key="10">
    <source>
        <dbReference type="Proteomes" id="UP000475214"/>
    </source>
</evidence>
<evidence type="ECO:0000256" key="4">
    <source>
        <dbReference type="ARBA" id="ARBA00023002"/>
    </source>
</evidence>
<evidence type="ECO:0000259" key="8">
    <source>
        <dbReference type="Pfam" id="PF08125"/>
    </source>
</evidence>
<evidence type="ECO:0000256" key="2">
    <source>
        <dbReference type="ARBA" id="ARBA00012939"/>
    </source>
</evidence>
<dbReference type="EMBL" id="JAAGOA010000001">
    <property type="protein sequence ID" value="NED98897.1"/>
    <property type="molecule type" value="Genomic_DNA"/>
</dbReference>
<evidence type="ECO:0000313" key="9">
    <source>
        <dbReference type="EMBL" id="NED98897.1"/>
    </source>
</evidence>
<dbReference type="InterPro" id="IPR036291">
    <property type="entry name" value="NAD(P)-bd_dom_sf"/>
</dbReference>
<comment type="caution">
    <text evidence="9">The sequence shown here is derived from an EMBL/GenBank/DDBJ whole genome shotgun (WGS) entry which is preliminary data.</text>
</comment>
<dbReference type="InterPro" id="IPR013118">
    <property type="entry name" value="Mannitol_DH_C"/>
</dbReference>
<dbReference type="AlphaFoldDB" id="A0A6L9S393"/>
<evidence type="ECO:0000256" key="3">
    <source>
        <dbReference type="ARBA" id="ARBA00016219"/>
    </source>
</evidence>
<name>A0A6L9S393_9ACTN</name>
<dbReference type="InterPro" id="IPR008927">
    <property type="entry name" value="6-PGluconate_DH-like_C_sf"/>
</dbReference>
<dbReference type="Gene3D" id="1.10.1040.10">
    <property type="entry name" value="N-(1-d-carboxylethyl)-l-norvaline Dehydrogenase, domain 2"/>
    <property type="match status" value="1"/>
</dbReference>
<proteinExistence type="inferred from homology"/>
<protein>
    <recommendedName>
        <fullName evidence="3">Mannitol-1-phosphate 5-dehydrogenase</fullName>
        <ecNumber evidence="2">1.1.1.17</ecNumber>
    </recommendedName>
</protein>
<sequence length="460" mass="49547">MVHLGAGAFFRAHQAWYTHKLAEAGEREWGILASSQRSATVSAQLAAQDSLYSVLERPTHGAPSAHVVGVIRGSACAAADPEPILDAIADPHVHAVTLTVTEKGYRADGARLRMDPDVLADLSGRPPVTVVGQLVRGLQRRTGRGAGPIAIVSCDNLSHNGSVLRGLVHDFADRLTGPDAATTREFIERQVTFPSTMVDRIVPATSDDDRDEVQRLLGVRDEAAVVAEPFIQWVIADEFLGPRPAWEKVGATLTRDVAGYERVKLRLLNATHSLIAYLGALAGYQTISAALADPRIENAARMLCDGDTMPTLTAPDGLDLAAYRDDVLDRFANPALGHRTTQVAMDGSQKLPQRILSAVRERRADGAMPRVGALLVAAWMRFILGRDDGGRPLDVSDPLAQRLTSLIQRPVPANEIVRGVFGVTEVFGPDLQEDDELVDTVAAWYGSLRDFGVGDTLSTL</sequence>
<dbReference type="InterPro" id="IPR050988">
    <property type="entry name" value="Mannitol_DH/Oxidoreductase"/>
</dbReference>
<dbReference type="Pfam" id="PF01232">
    <property type="entry name" value="Mannitol_dh"/>
    <property type="match status" value="1"/>
</dbReference>
<dbReference type="Pfam" id="PF08125">
    <property type="entry name" value="Mannitol_dh_C"/>
    <property type="match status" value="1"/>
</dbReference>
<gene>
    <name evidence="9" type="ORF">G1H10_01785</name>
</gene>
<evidence type="ECO:0000259" key="7">
    <source>
        <dbReference type="Pfam" id="PF01232"/>
    </source>
</evidence>
<dbReference type="SUPFAM" id="SSF51735">
    <property type="entry name" value="NAD(P)-binding Rossmann-fold domains"/>
    <property type="match status" value="1"/>
</dbReference>
<dbReference type="Gene3D" id="3.40.50.720">
    <property type="entry name" value="NAD(P)-binding Rossmann-like Domain"/>
    <property type="match status" value="1"/>
</dbReference>
<evidence type="ECO:0000256" key="5">
    <source>
        <dbReference type="ARBA" id="ARBA00023027"/>
    </source>
</evidence>
<feature type="domain" description="Mannitol dehydrogenase N-terminal" evidence="7">
    <location>
        <begin position="2"/>
        <end position="248"/>
    </location>
</feature>
<dbReference type="InterPro" id="IPR013328">
    <property type="entry name" value="6PGD_dom2"/>
</dbReference>
<dbReference type="PRINTS" id="PR00084">
    <property type="entry name" value="MTLDHDRGNASE"/>
</dbReference>
<reference evidence="9 10" key="1">
    <citation type="submission" date="2020-02" db="EMBL/GenBank/DDBJ databases">
        <authorList>
            <person name="Li X.-J."/>
            <person name="Han X.-M."/>
        </authorList>
    </citation>
    <scope>NUCLEOTIDE SEQUENCE [LARGE SCALE GENOMIC DNA]</scope>
    <source>
        <strain evidence="9 10">CCTCC AB 2017055</strain>
    </source>
</reference>
<dbReference type="PANTHER" id="PTHR43362:SF1">
    <property type="entry name" value="MANNITOL DEHYDROGENASE 2-RELATED"/>
    <property type="match status" value="1"/>
</dbReference>
<feature type="domain" description="Mannitol dehydrogenase C-terminal" evidence="8">
    <location>
        <begin position="256"/>
        <end position="446"/>
    </location>
</feature>